<dbReference type="RefSeq" id="WP_064041430.1">
    <property type="nucleotide sequence ID" value="NZ_LUUJ01000097.1"/>
</dbReference>
<evidence type="ECO:0000259" key="8">
    <source>
        <dbReference type="PROSITE" id="PS50112"/>
    </source>
</evidence>
<dbReference type="Pfam" id="PF05231">
    <property type="entry name" value="MASE1"/>
    <property type="match status" value="1"/>
</dbReference>
<name>A0A177N6X0_9GAMM</name>
<feature type="domain" description="PAC" evidence="9">
    <location>
        <begin position="495"/>
        <end position="547"/>
    </location>
</feature>
<feature type="transmembrane region" description="Helical" evidence="7">
    <location>
        <begin position="151"/>
        <end position="173"/>
    </location>
</feature>
<evidence type="ECO:0000256" key="1">
    <source>
        <dbReference type="ARBA" id="ARBA00001946"/>
    </source>
</evidence>
<dbReference type="InterPro" id="IPR052155">
    <property type="entry name" value="Biofilm_reg_signaling"/>
</dbReference>
<feature type="domain" description="PAC" evidence="9">
    <location>
        <begin position="868"/>
        <end position="920"/>
    </location>
</feature>
<dbReference type="GO" id="GO:0005886">
    <property type="term" value="C:plasma membrane"/>
    <property type="evidence" value="ECO:0007669"/>
    <property type="project" value="UniProtKB-SubCell"/>
</dbReference>
<dbReference type="Pfam" id="PF13426">
    <property type="entry name" value="PAS_9"/>
    <property type="match status" value="2"/>
</dbReference>
<evidence type="ECO:0000259" key="9">
    <source>
        <dbReference type="PROSITE" id="PS50113"/>
    </source>
</evidence>
<feature type="transmembrane region" description="Helical" evidence="7">
    <location>
        <begin position="185"/>
        <end position="204"/>
    </location>
</feature>
<dbReference type="OrthoDB" id="5571542at2"/>
<dbReference type="PANTHER" id="PTHR44757">
    <property type="entry name" value="DIGUANYLATE CYCLASE DGCP"/>
    <property type="match status" value="1"/>
</dbReference>
<gene>
    <name evidence="12" type="ORF">A1507_01450</name>
</gene>
<dbReference type="Pfam" id="PF00563">
    <property type="entry name" value="EAL"/>
    <property type="match status" value="1"/>
</dbReference>
<evidence type="ECO:0000256" key="5">
    <source>
        <dbReference type="ARBA" id="ARBA00022989"/>
    </source>
</evidence>
<evidence type="ECO:0000256" key="2">
    <source>
        <dbReference type="ARBA" id="ARBA00004651"/>
    </source>
</evidence>
<feature type="transmembrane region" description="Helical" evidence="7">
    <location>
        <begin position="63"/>
        <end position="94"/>
    </location>
</feature>
<feature type="transmembrane region" description="Helical" evidence="7">
    <location>
        <begin position="114"/>
        <end position="139"/>
    </location>
</feature>
<keyword evidence="5 7" id="KW-1133">Transmembrane helix</keyword>
<dbReference type="PROSITE" id="PS50113">
    <property type="entry name" value="PAC"/>
    <property type="match status" value="4"/>
</dbReference>
<feature type="transmembrane region" description="Helical" evidence="7">
    <location>
        <begin position="270"/>
        <end position="287"/>
    </location>
</feature>
<comment type="caution">
    <text evidence="12">The sequence shown here is derived from an EMBL/GenBank/DDBJ whole genome shotgun (WGS) entry which is preliminary data.</text>
</comment>
<feature type="transmembrane region" description="Helical" evidence="7">
    <location>
        <begin position="35"/>
        <end position="56"/>
    </location>
</feature>
<dbReference type="PROSITE" id="PS50112">
    <property type="entry name" value="PAS"/>
    <property type="match status" value="3"/>
</dbReference>
<evidence type="ECO:0000259" key="11">
    <source>
        <dbReference type="PROSITE" id="PS50887"/>
    </source>
</evidence>
<dbReference type="Proteomes" id="UP000077857">
    <property type="component" value="Unassembled WGS sequence"/>
</dbReference>
<comment type="subcellular location">
    <subcellularLocation>
        <location evidence="2">Cell membrane</location>
        <topology evidence="2">Multi-pass membrane protein</topology>
    </subcellularLocation>
</comment>
<dbReference type="InterPro" id="IPR007895">
    <property type="entry name" value="MASE1"/>
</dbReference>
<dbReference type="Gene3D" id="3.20.20.450">
    <property type="entry name" value="EAL domain"/>
    <property type="match status" value="1"/>
</dbReference>
<dbReference type="NCBIfam" id="TIGR00254">
    <property type="entry name" value="GGDEF"/>
    <property type="match status" value="1"/>
</dbReference>
<keyword evidence="4 7" id="KW-0812">Transmembrane</keyword>
<organism evidence="12 13">
    <name type="scientific">Methylomonas koyamae</name>
    <dbReference type="NCBI Taxonomy" id="702114"/>
    <lineage>
        <taxon>Bacteria</taxon>
        <taxon>Pseudomonadati</taxon>
        <taxon>Pseudomonadota</taxon>
        <taxon>Gammaproteobacteria</taxon>
        <taxon>Methylococcales</taxon>
        <taxon>Methylococcaceae</taxon>
        <taxon>Methylomonas</taxon>
    </lineage>
</organism>
<feature type="domain" description="PAC" evidence="9">
    <location>
        <begin position="624"/>
        <end position="676"/>
    </location>
</feature>
<dbReference type="InterPro" id="IPR013656">
    <property type="entry name" value="PAS_4"/>
</dbReference>
<keyword evidence="3" id="KW-1003">Cell membrane</keyword>
<evidence type="ECO:0000313" key="12">
    <source>
        <dbReference type="EMBL" id="OAI13601.1"/>
    </source>
</evidence>
<dbReference type="CDD" id="cd01949">
    <property type="entry name" value="GGDEF"/>
    <property type="match status" value="1"/>
</dbReference>
<dbReference type="CDD" id="cd01948">
    <property type="entry name" value="EAL"/>
    <property type="match status" value="1"/>
</dbReference>
<dbReference type="Pfam" id="PF08448">
    <property type="entry name" value="PAS_4"/>
    <property type="match status" value="2"/>
</dbReference>
<proteinExistence type="predicted"/>
<evidence type="ECO:0000259" key="10">
    <source>
        <dbReference type="PROSITE" id="PS50883"/>
    </source>
</evidence>
<dbReference type="EMBL" id="LUUJ01000097">
    <property type="protein sequence ID" value="OAI13601.1"/>
    <property type="molecule type" value="Genomic_DNA"/>
</dbReference>
<dbReference type="InterPro" id="IPR043128">
    <property type="entry name" value="Rev_trsase/Diguanyl_cyclase"/>
</dbReference>
<dbReference type="SMART" id="SM00052">
    <property type="entry name" value="EAL"/>
    <property type="match status" value="1"/>
</dbReference>
<dbReference type="InterPro" id="IPR035919">
    <property type="entry name" value="EAL_sf"/>
</dbReference>
<dbReference type="InterPro" id="IPR001610">
    <property type="entry name" value="PAC"/>
</dbReference>
<dbReference type="PROSITE" id="PS50887">
    <property type="entry name" value="GGDEF"/>
    <property type="match status" value="1"/>
</dbReference>
<evidence type="ECO:0008006" key="14">
    <source>
        <dbReference type="Google" id="ProtNLM"/>
    </source>
</evidence>
<feature type="domain" description="EAL" evidence="10">
    <location>
        <begin position="1094"/>
        <end position="1349"/>
    </location>
</feature>
<dbReference type="SMART" id="SM00091">
    <property type="entry name" value="PAS"/>
    <property type="match status" value="5"/>
</dbReference>
<feature type="domain" description="GGDEF" evidence="11">
    <location>
        <begin position="952"/>
        <end position="1085"/>
    </location>
</feature>
<evidence type="ECO:0000256" key="4">
    <source>
        <dbReference type="ARBA" id="ARBA00022692"/>
    </source>
</evidence>
<dbReference type="PANTHER" id="PTHR44757:SF2">
    <property type="entry name" value="BIOFILM ARCHITECTURE MAINTENANCE PROTEIN MBAA"/>
    <property type="match status" value="1"/>
</dbReference>
<feature type="domain" description="PAS" evidence="8">
    <location>
        <begin position="422"/>
        <end position="467"/>
    </location>
</feature>
<dbReference type="InterPro" id="IPR001633">
    <property type="entry name" value="EAL_dom"/>
</dbReference>
<dbReference type="GO" id="GO:0003824">
    <property type="term" value="F:catalytic activity"/>
    <property type="evidence" value="ECO:0007669"/>
    <property type="project" value="UniProtKB-ARBA"/>
</dbReference>
<dbReference type="PROSITE" id="PS50883">
    <property type="entry name" value="EAL"/>
    <property type="match status" value="1"/>
</dbReference>
<accession>A0A177N6X0</accession>
<dbReference type="InterPro" id="IPR000700">
    <property type="entry name" value="PAS-assoc_C"/>
</dbReference>
<feature type="domain" description="PAC" evidence="9">
    <location>
        <begin position="748"/>
        <end position="798"/>
    </location>
</feature>
<sequence length="1375" mass="153103">MQRLTLSFNANLAAATGLALAYALAAKLALDFFTLHRAVAVIWPASGIALGGLLLGGKKWWPAVFVGALASNIWAGGPAPAAFVIAGGATLSALAGHALLKNPAATWLQTPQDYLRLVLCGGLTSVISAFCGSTTLRIFGLVPPAQWVDNWLNWWLADVLGIAIACPILLLWHYRPATGWSAWRLAHAAAYLAAAILAGHIIFLHWPLHPGNFGKAFYLFAFIGYGALNFGLPGVLPLVAAMALQAAFSVALGIGYFADTDPHSGLYLEWSYLLITTVLGILLALAIENHQRAERAAKSLSEFNRQVLESLLEGVIVYDEHGRFKLWNRFMQALTGVAEADCLGQVPLEIFPWLARTEIPAGITRALQGETVHHAPFQSVDGRWLSSVQTPLRDANNRIVGVLELVKDESSQIQFGQSLSVSEARLKSILDNTPTVIFTKGLDGTFQMVNRQFAAIFGMSEADIRGRCDNDLFPAGIAQTLRDNDRMVQKTRQPLIFEEKIQHRDGTEHIYLSHKFPLLTPEGDLYAVCGISTDISERKSAEKLIKESERRWKFALESGGDGVWDWDLTSGKVFLSPRCMEILNFSEQDSRNNFREWETTIHPEDSPKLMADLQAHLDNLSERFSNEHRVRSGDGWRWILTRGLVIERDANGKALRMIGTQTDISERKQLQWLQLEKIVVGSPEPTLLVAANGSILLANQPAAAVFGYTLDGLQGRNVDDLVPFPASLNHAALREKFMREDKARPMSANRLLSAVRADGSQFPVEISLNPLEVNNQRAVLVSVHDISERKRLERDMQLMAMIHKAIGEAVMVADADNRILAINDAFTQLTGYTEEEVVGKSTDILKSGRHGPDFYQHMWHSLLQTGHWQGEIWNKRKNGEIYHEWLVINSIYNESGELERRVAMFSEITEQKHIEQAIWRQANFDPLTDLANRRMFQDRLNQEIKKAARDRNSLAVMLLDLDRFKEVNDTLGHGMGDVLLKEAAKRLLDCVREVDTVARLGGDEFTIILGELESQSDTDRVARAILHSLSEPFRLGEKLAYVSVSIGITLYPQDAATPEQLMKNADQAMYNAKQQGRNRYSYFTAEMEQVAQNRMRLTNDLRQALVNGEFELNYQPVVDLATGFMHKAEALLRWRHPKRGMVSPAEFIPLAEETGLIVDIGDWVFRVAAQQIARWRASYAPDFKISVNKSPVQFARHNRSDSQWLAYMQSLGLAGQAIVIEITEGLLLDADHAVRDRLYAYRDAGVQVAIDDFGTGYSSLSYLKKFDIDYLKIDQSFVRNLDSEASDLILCEAIIVMAHKLGLKVVAEGIETQTQMELLRAAGCDFGQGYLFSKPLAAAEFVHLFGTNLLAGQTAPAARADSSIAKLFGGEQRRD</sequence>
<dbReference type="SMART" id="SM00267">
    <property type="entry name" value="GGDEF"/>
    <property type="match status" value="1"/>
</dbReference>
<dbReference type="Pfam" id="PF00990">
    <property type="entry name" value="GGDEF"/>
    <property type="match status" value="1"/>
</dbReference>
<evidence type="ECO:0000256" key="7">
    <source>
        <dbReference type="SAM" id="Phobius"/>
    </source>
</evidence>
<dbReference type="Gene3D" id="3.30.70.270">
    <property type="match status" value="1"/>
</dbReference>
<evidence type="ECO:0000313" key="13">
    <source>
        <dbReference type="Proteomes" id="UP000077857"/>
    </source>
</evidence>
<dbReference type="Gene3D" id="3.30.450.20">
    <property type="entry name" value="PAS domain"/>
    <property type="match status" value="5"/>
</dbReference>
<dbReference type="InterPro" id="IPR000160">
    <property type="entry name" value="GGDEF_dom"/>
</dbReference>
<dbReference type="FunFam" id="3.30.70.270:FF:000001">
    <property type="entry name" value="Diguanylate cyclase domain protein"/>
    <property type="match status" value="1"/>
</dbReference>
<dbReference type="SUPFAM" id="SSF55073">
    <property type="entry name" value="Nucleotide cyclase"/>
    <property type="match status" value="1"/>
</dbReference>
<dbReference type="SUPFAM" id="SSF55785">
    <property type="entry name" value="PYP-like sensor domain (PAS domain)"/>
    <property type="match status" value="5"/>
</dbReference>
<dbReference type="NCBIfam" id="TIGR00229">
    <property type="entry name" value="sensory_box"/>
    <property type="match status" value="5"/>
</dbReference>
<dbReference type="InterPro" id="IPR029787">
    <property type="entry name" value="Nucleotide_cyclase"/>
</dbReference>
<dbReference type="SMART" id="SM00086">
    <property type="entry name" value="PAC"/>
    <property type="match status" value="3"/>
</dbReference>
<feature type="domain" description="PAS" evidence="8">
    <location>
        <begin position="300"/>
        <end position="370"/>
    </location>
</feature>
<dbReference type="SUPFAM" id="SSF141868">
    <property type="entry name" value="EAL domain-like"/>
    <property type="match status" value="1"/>
</dbReference>
<evidence type="ECO:0000256" key="6">
    <source>
        <dbReference type="ARBA" id="ARBA00023136"/>
    </source>
</evidence>
<protein>
    <recommendedName>
        <fullName evidence="14">Diguanylate cyclase</fullName>
    </recommendedName>
</protein>
<evidence type="ECO:0000256" key="3">
    <source>
        <dbReference type="ARBA" id="ARBA00022475"/>
    </source>
</evidence>
<feature type="domain" description="PAS" evidence="8">
    <location>
        <begin position="795"/>
        <end position="841"/>
    </location>
</feature>
<dbReference type="CDD" id="cd00130">
    <property type="entry name" value="PAS"/>
    <property type="match status" value="5"/>
</dbReference>
<keyword evidence="6 7" id="KW-0472">Membrane</keyword>
<comment type="cofactor">
    <cofactor evidence="1">
        <name>Mg(2+)</name>
        <dbReference type="ChEBI" id="CHEBI:18420"/>
    </cofactor>
</comment>
<dbReference type="InterPro" id="IPR013655">
    <property type="entry name" value="PAS_fold_3"/>
</dbReference>
<reference evidence="12 13" key="1">
    <citation type="submission" date="2016-03" db="EMBL/GenBank/DDBJ databases">
        <authorList>
            <person name="Ploux O."/>
        </authorList>
    </citation>
    <scope>NUCLEOTIDE SEQUENCE [LARGE SCALE GENOMIC DNA]</scope>
    <source>
        <strain evidence="12 13">R-45378</strain>
    </source>
</reference>
<dbReference type="InterPro" id="IPR000014">
    <property type="entry name" value="PAS"/>
</dbReference>
<dbReference type="InterPro" id="IPR035965">
    <property type="entry name" value="PAS-like_dom_sf"/>
</dbReference>
<dbReference type="Pfam" id="PF08447">
    <property type="entry name" value="PAS_3"/>
    <property type="match status" value="1"/>
</dbReference>